<dbReference type="AlphaFoldDB" id="A0A813IHH2"/>
<dbReference type="EMBL" id="CAJNNW010008524">
    <property type="protein sequence ID" value="CAE8650115.1"/>
    <property type="molecule type" value="Genomic_DNA"/>
</dbReference>
<protein>
    <submittedName>
        <fullName evidence="1">Uncharacterized protein</fullName>
    </submittedName>
</protein>
<organism evidence="1 2">
    <name type="scientific">Polarella glacialis</name>
    <name type="common">Dinoflagellate</name>
    <dbReference type="NCBI Taxonomy" id="89957"/>
    <lineage>
        <taxon>Eukaryota</taxon>
        <taxon>Sar</taxon>
        <taxon>Alveolata</taxon>
        <taxon>Dinophyceae</taxon>
        <taxon>Suessiales</taxon>
        <taxon>Suessiaceae</taxon>
        <taxon>Polarella</taxon>
    </lineage>
</organism>
<sequence length="427" mass="46434">VNVISGSASCENATCSESARSLAFPEDETSMLQFKAVEDQHDDDDWPKTYGLHGHSGCHPCNWQPAPAKSRSALISSRWVRRIRTNYDCAVKCEETCSCHGIHFSKRGGCLLFCGMPGASVHDALYGSHPAVARHVLAHRKPHKLQWVCERNAPTTTTTTSFRTCPGSFTKGPGVRFQNLYNQSTGNDSDIYAGLGDLGVGNVWTGKGVRAGYDTMRRKGERAGYDTSMNSTLRFKYVAPDTPFFGLGFVEGEYAETTNDKRVTYGRGRRRSQQRLVYASNSCQSTNCDPSLDGCFNTSQFDSRPRGNCFDLDKVTTLKILVKNNACGVGSFLVFQNIALSIATNLNPISLPDVGPVSVNDCGPGKTNTTTICYTFAGLMDGWRVTGEANRGTISGCLPEPDLCSSSEANRIEVSVLQAPPSTFTSN</sequence>
<proteinExistence type="predicted"/>
<name>A0A813IHH2_POLGL</name>
<evidence type="ECO:0000313" key="1">
    <source>
        <dbReference type="EMBL" id="CAE8650115.1"/>
    </source>
</evidence>
<evidence type="ECO:0000313" key="2">
    <source>
        <dbReference type="Proteomes" id="UP000626109"/>
    </source>
</evidence>
<reference evidence="1" key="1">
    <citation type="submission" date="2021-02" db="EMBL/GenBank/DDBJ databases">
        <authorList>
            <person name="Dougan E. K."/>
            <person name="Rhodes N."/>
            <person name="Thang M."/>
            <person name="Chan C."/>
        </authorList>
    </citation>
    <scope>NUCLEOTIDE SEQUENCE</scope>
</reference>
<accession>A0A813IHH2</accession>
<gene>
    <name evidence="1" type="ORF">PGLA2088_LOCUS8007</name>
</gene>
<comment type="caution">
    <text evidence="1">The sequence shown here is derived from an EMBL/GenBank/DDBJ whole genome shotgun (WGS) entry which is preliminary data.</text>
</comment>
<feature type="non-terminal residue" evidence="1">
    <location>
        <position position="1"/>
    </location>
</feature>
<dbReference type="Proteomes" id="UP000626109">
    <property type="component" value="Unassembled WGS sequence"/>
</dbReference>